<reference evidence="1 2" key="1">
    <citation type="submission" date="2019-12" db="EMBL/GenBank/DDBJ databases">
        <title>Chitinophaga sp. strain ysch24 (GDMCC 1.1355), whole genome shotgun sequence.</title>
        <authorList>
            <person name="Zhang X."/>
        </authorList>
    </citation>
    <scope>NUCLEOTIDE SEQUENCE [LARGE SCALE GENOMIC DNA]</scope>
    <source>
        <strain evidence="2">ysch24</strain>
    </source>
</reference>
<gene>
    <name evidence="1" type="ORF">GO493_13640</name>
</gene>
<comment type="caution">
    <text evidence="1">The sequence shown here is derived from an EMBL/GenBank/DDBJ whole genome shotgun (WGS) entry which is preliminary data.</text>
</comment>
<sequence>MARIKYHGDSVWSYRSFLNITDLNIKPDDLELGDGTMKLFISEQGEISGTIGTDGLWSLDLKGKVLESKPLGLEIIGTGYNGQGSHRAYWEYGYNVYFLPKVEGGELQATVLAGSVVRLKDHPPLSGNGPIHKAGEVATCYAVDATEPA</sequence>
<keyword evidence="2" id="KW-1185">Reference proteome</keyword>
<evidence type="ECO:0000313" key="1">
    <source>
        <dbReference type="EMBL" id="MVT09307.1"/>
    </source>
</evidence>
<accession>A0A7K1U4M0</accession>
<dbReference type="RefSeq" id="WP_157306736.1">
    <property type="nucleotide sequence ID" value="NZ_WRXN01000005.1"/>
</dbReference>
<organism evidence="1 2">
    <name type="scientific">Chitinophaga tropicalis</name>
    <dbReference type="NCBI Taxonomy" id="2683588"/>
    <lineage>
        <taxon>Bacteria</taxon>
        <taxon>Pseudomonadati</taxon>
        <taxon>Bacteroidota</taxon>
        <taxon>Chitinophagia</taxon>
        <taxon>Chitinophagales</taxon>
        <taxon>Chitinophagaceae</taxon>
        <taxon>Chitinophaga</taxon>
    </lineage>
</organism>
<name>A0A7K1U4M0_9BACT</name>
<proteinExistence type="predicted"/>
<dbReference type="Proteomes" id="UP000461730">
    <property type="component" value="Unassembled WGS sequence"/>
</dbReference>
<dbReference type="AlphaFoldDB" id="A0A7K1U4M0"/>
<evidence type="ECO:0000313" key="2">
    <source>
        <dbReference type="Proteomes" id="UP000461730"/>
    </source>
</evidence>
<dbReference type="EMBL" id="WRXN01000005">
    <property type="protein sequence ID" value="MVT09307.1"/>
    <property type="molecule type" value="Genomic_DNA"/>
</dbReference>
<protein>
    <submittedName>
        <fullName evidence="1">Uncharacterized protein</fullName>
    </submittedName>
</protein>